<dbReference type="InterPro" id="IPR036390">
    <property type="entry name" value="WH_DNA-bd_sf"/>
</dbReference>
<accession>A0A1E5Q6K2</accession>
<dbReference type="InterPro" id="IPR036388">
    <property type="entry name" value="WH-like_DNA-bd_sf"/>
</dbReference>
<dbReference type="SUPFAM" id="SSF46785">
    <property type="entry name" value="Winged helix' DNA-binding domain"/>
    <property type="match status" value="1"/>
</dbReference>
<dbReference type="AlphaFoldDB" id="A0A1E5Q6K2"/>
<name>A0A1E5Q6K2_9PROT</name>
<keyword evidence="2" id="KW-1185">Reference proteome</keyword>
<reference evidence="2" key="1">
    <citation type="submission" date="2016-07" db="EMBL/GenBank/DDBJ databases">
        <authorList>
            <person name="Florea S."/>
            <person name="Webb J.S."/>
            <person name="Jaromczyk J."/>
            <person name="Schardl C.L."/>
        </authorList>
    </citation>
    <scope>NUCLEOTIDE SEQUENCE [LARGE SCALE GENOMIC DNA]</scope>
    <source>
        <strain evidence="2">MV-1</strain>
    </source>
</reference>
<organism evidence="1 2">
    <name type="scientific">Magnetovibrio blakemorei</name>
    <dbReference type="NCBI Taxonomy" id="28181"/>
    <lineage>
        <taxon>Bacteria</taxon>
        <taxon>Pseudomonadati</taxon>
        <taxon>Pseudomonadota</taxon>
        <taxon>Alphaproteobacteria</taxon>
        <taxon>Rhodospirillales</taxon>
        <taxon>Magnetovibrionaceae</taxon>
        <taxon>Magnetovibrio</taxon>
    </lineage>
</organism>
<sequence length="216" mass="23136">MSNSRDIHENLNLADRATLKLLVALENGQQASQRGLAASIGVALGMTNYLVKRAVRKGLLKVDKIPAKRYAYYVTPKGFGEKSRLVAQYLSSSLGFFRQARSEYSALFAQMSAQNHARIALFGVSELAEIALLSAQEDNVNIVAVIQPGSNQDLFSGVPVLSSSEFANECGIDAVVITAAEAPQAAYELMVGRFGADRVFVVPLLHVNCEGSGGSL</sequence>
<proteinExistence type="predicted"/>
<evidence type="ECO:0000313" key="1">
    <source>
        <dbReference type="EMBL" id="OEJ66629.1"/>
    </source>
</evidence>
<dbReference type="Gene3D" id="1.10.10.10">
    <property type="entry name" value="Winged helix-like DNA-binding domain superfamily/Winged helix DNA-binding domain"/>
    <property type="match status" value="1"/>
</dbReference>
<protein>
    <submittedName>
        <fullName evidence="1">Uncharacterized protein</fullName>
    </submittedName>
</protein>
<gene>
    <name evidence="1" type="ORF">BEN30_11790</name>
</gene>
<comment type="caution">
    <text evidence="1">The sequence shown here is derived from an EMBL/GenBank/DDBJ whole genome shotgun (WGS) entry which is preliminary data.</text>
</comment>
<dbReference type="Proteomes" id="UP000095347">
    <property type="component" value="Unassembled WGS sequence"/>
</dbReference>
<evidence type="ECO:0000313" key="2">
    <source>
        <dbReference type="Proteomes" id="UP000095347"/>
    </source>
</evidence>
<dbReference type="EMBL" id="MCGG01000030">
    <property type="protein sequence ID" value="OEJ66629.1"/>
    <property type="molecule type" value="Genomic_DNA"/>
</dbReference>
<dbReference type="STRING" id="28181.BEN30_11790"/>